<comment type="caution">
    <text evidence="3">The sequence shown here is derived from an EMBL/GenBank/DDBJ whole genome shotgun (WGS) entry which is preliminary data.</text>
</comment>
<dbReference type="EMBL" id="JAINVV010000003">
    <property type="protein sequence ID" value="MBY8821802.1"/>
    <property type="molecule type" value="Genomic_DNA"/>
</dbReference>
<dbReference type="PROSITE" id="PS50008">
    <property type="entry name" value="PIPLC_Y_DOMAIN"/>
    <property type="match status" value="1"/>
</dbReference>
<accession>A0ABS7PKI8</accession>
<reference evidence="3 4" key="1">
    <citation type="submission" date="2021-08" db="EMBL/GenBank/DDBJ databases">
        <authorList>
            <person name="Tuo L."/>
        </authorList>
    </citation>
    <scope>NUCLEOTIDE SEQUENCE [LARGE SCALE GENOMIC DNA]</scope>
    <source>
        <strain evidence="3 4">JCM 31229</strain>
    </source>
</reference>
<evidence type="ECO:0000256" key="1">
    <source>
        <dbReference type="SAM" id="SignalP"/>
    </source>
</evidence>
<sequence>MQRMFPRTVTALSCMAAVAGVVAAPAGAQDPGLTRADIERAARFYPEAARTLVRNAAPIPNWIAGTDRFWYRHEIDGGYRFVTVDAATGATEASFDHDAMARTLSSRLGTPVTPARLPIASFRYSDDLQSVIFASGDTRFTCVRAATRCEVAPAPAADPAEIPSPDGKHAVFRRDHNLWVRDLSSGAERALTTDGNADFPYDYTAFRTSYVEERRGAAKPTSPGVTWSPDGRYVLAIRSDRRGVQAAPYVVEYLPPDAPRPIAHQIAMPIPADAPETPHRLVLIDMADGGIVPVDGGKLGFHDYAPYWAIVGEPGWNMRDGELYLVTATRDSRAIGVVAVDVETGASRSVLEERGDPYLNLNPFDYHVPNVRLLAARGELLWWSERSGWGHLYRYDAKTGVLKNAVTRGEWTVFDIVRVDERAGTVYFTAGGKEAGRNPYYRHLYRAKLDGSEPRLLTPEDADHVYANFPARGLNGHDEVPVRRFSPSGRYFVDSFSTVSRPPRTVLRKADGAMVAGLVDADAGALLATGWKPPERLVARSADGRHDIHGIMLKPSNFDPDRRYPVIEQIYGGPQVSFAPQGFTDTLGGRAAYMQALAELGFLIVVQDGRGTPRRSRDFHVSPMKDEDSFALIDHVAGIRAAALTRPYMDLDRVGITGISFGGYASARSILLFPDFYKAAVSIAGPHDYSTMISSISVERFFGIPGRDGDAYARVDNLHLADRLQGKLMLIAGEIDQNVPFNQTIALSDALIRAGKEFDLVLVPNAAHDVGYHPYAVRRLAGFFLRHLQRQEPPMPFAQTVK</sequence>
<dbReference type="Proteomes" id="UP000706039">
    <property type="component" value="Unassembled WGS sequence"/>
</dbReference>
<keyword evidence="4" id="KW-1185">Reference proteome</keyword>
<dbReference type="SUPFAM" id="SSF82171">
    <property type="entry name" value="DPP6 N-terminal domain-like"/>
    <property type="match status" value="1"/>
</dbReference>
<dbReference type="InterPro" id="IPR002469">
    <property type="entry name" value="Peptidase_S9B_N"/>
</dbReference>
<dbReference type="InterPro" id="IPR001711">
    <property type="entry name" value="PLipase_C_Pinositol-sp_Y"/>
</dbReference>
<feature type="domain" description="PI-PLC Y-box" evidence="2">
    <location>
        <begin position="33"/>
        <end position="65"/>
    </location>
</feature>
<feature type="signal peptide" evidence="1">
    <location>
        <begin position="1"/>
        <end position="28"/>
    </location>
</feature>
<dbReference type="Pfam" id="PF00326">
    <property type="entry name" value="Peptidase_S9"/>
    <property type="match status" value="1"/>
</dbReference>
<protein>
    <submittedName>
        <fullName evidence="3">S9 family peptidase</fullName>
    </submittedName>
</protein>
<dbReference type="SUPFAM" id="SSF53474">
    <property type="entry name" value="alpha/beta-Hydrolases"/>
    <property type="match status" value="1"/>
</dbReference>
<keyword evidence="1" id="KW-0732">Signal</keyword>
<dbReference type="PANTHER" id="PTHR11731">
    <property type="entry name" value="PROTEASE FAMILY S9B,C DIPEPTIDYL-PEPTIDASE IV-RELATED"/>
    <property type="match status" value="1"/>
</dbReference>
<evidence type="ECO:0000313" key="4">
    <source>
        <dbReference type="Proteomes" id="UP000706039"/>
    </source>
</evidence>
<gene>
    <name evidence="3" type="ORF">K7G82_05835</name>
</gene>
<dbReference type="InterPro" id="IPR050278">
    <property type="entry name" value="Serine_Prot_S9B/DPPIV"/>
</dbReference>
<dbReference type="Pfam" id="PF00930">
    <property type="entry name" value="DPPIV_N"/>
    <property type="match status" value="1"/>
</dbReference>
<evidence type="ECO:0000313" key="3">
    <source>
        <dbReference type="EMBL" id="MBY8821802.1"/>
    </source>
</evidence>
<dbReference type="RefSeq" id="WP_222988886.1">
    <property type="nucleotide sequence ID" value="NZ_JAINVV010000003.1"/>
</dbReference>
<dbReference type="PANTHER" id="PTHR11731:SF193">
    <property type="entry name" value="DIPEPTIDYL PEPTIDASE 9"/>
    <property type="match status" value="1"/>
</dbReference>
<dbReference type="InterPro" id="IPR029058">
    <property type="entry name" value="AB_hydrolase_fold"/>
</dbReference>
<dbReference type="InterPro" id="IPR001375">
    <property type="entry name" value="Peptidase_S9_cat"/>
</dbReference>
<name>A0ABS7PKI8_9SPHN</name>
<evidence type="ECO:0000259" key="2">
    <source>
        <dbReference type="PROSITE" id="PS50008"/>
    </source>
</evidence>
<feature type="chain" id="PRO_5047213288" evidence="1">
    <location>
        <begin position="29"/>
        <end position="802"/>
    </location>
</feature>
<dbReference type="Gene3D" id="2.140.10.30">
    <property type="entry name" value="Dipeptidylpeptidase IV, N-terminal domain"/>
    <property type="match status" value="1"/>
</dbReference>
<proteinExistence type="predicted"/>
<organism evidence="3 4">
    <name type="scientific">Sphingomonas colocasiae</name>
    <dbReference type="NCBI Taxonomy" id="1848973"/>
    <lineage>
        <taxon>Bacteria</taxon>
        <taxon>Pseudomonadati</taxon>
        <taxon>Pseudomonadota</taxon>
        <taxon>Alphaproteobacteria</taxon>
        <taxon>Sphingomonadales</taxon>
        <taxon>Sphingomonadaceae</taxon>
        <taxon>Sphingomonas</taxon>
    </lineage>
</organism>
<dbReference type="Gene3D" id="3.40.50.1820">
    <property type="entry name" value="alpha/beta hydrolase"/>
    <property type="match status" value="1"/>
</dbReference>